<evidence type="ECO:0000313" key="2">
    <source>
        <dbReference type="Proteomes" id="UP001205337"/>
    </source>
</evidence>
<evidence type="ECO:0000313" key="1">
    <source>
        <dbReference type="EMBL" id="MCS0500630.1"/>
    </source>
</evidence>
<name>A0ABT1ZIT5_9MICO</name>
<dbReference type="EMBL" id="JANTHX010000008">
    <property type="protein sequence ID" value="MCS0500630.1"/>
    <property type="molecule type" value="Genomic_DNA"/>
</dbReference>
<comment type="caution">
    <text evidence="1">The sequence shown here is derived from an EMBL/GenBank/DDBJ whole genome shotgun (WGS) entry which is preliminary data.</text>
</comment>
<accession>A0ABT1ZIT5</accession>
<reference evidence="1 2" key="1">
    <citation type="submission" date="2022-08" db="EMBL/GenBank/DDBJ databases">
        <authorList>
            <person name="Li F."/>
        </authorList>
    </citation>
    <scope>NUCLEOTIDE SEQUENCE [LARGE SCALE GENOMIC DNA]</scope>
    <source>
        <strain evidence="1 2">10F1B-8-1</strain>
    </source>
</reference>
<protein>
    <submittedName>
        <fullName evidence="1">Uncharacterized protein</fullName>
    </submittedName>
</protein>
<dbReference type="Proteomes" id="UP001205337">
    <property type="component" value="Unassembled WGS sequence"/>
</dbReference>
<sequence length="150" mass="16723">MKTSDALSDLEGYAGGRSRLSALELPETLELLCRWYADERADDALAITDDGDGLLVEWGTFAFDGTPWQFSVTRQFTIWEDDSDEDVELWQLAITFIFASTSTNETLTDSRWCFDPDDVVAFADSVRTGPAWTAATGDRALASEIDYEQV</sequence>
<organism evidence="1 2">
    <name type="scientific">Protaetiibacter mangrovi</name>
    <dbReference type="NCBI Taxonomy" id="2970926"/>
    <lineage>
        <taxon>Bacteria</taxon>
        <taxon>Bacillati</taxon>
        <taxon>Actinomycetota</taxon>
        <taxon>Actinomycetes</taxon>
        <taxon>Micrococcales</taxon>
        <taxon>Microbacteriaceae</taxon>
        <taxon>Protaetiibacter</taxon>
    </lineage>
</organism>
<dbReference type="RefSeq" id="WP_258799820.1">
    <property type="nucleotide sequence ID" value="NZ_JANTHX010000008.1"/>
</dbReference>
<gene>
    <name evidence="1" type="ORF">NUH29_13845</name>
</gene>
<keyword evidence="2" id="KW-1185">Reference proteome</keyword>
<proteinExistence type="predicted"/>